<evidence type="ECO:0000256" key="10">
    <source>
        <dbReference type="ARBA" id="ARBA00023084"/>
    </source>
</evidence>
<dbReference type="GO" id="GO:0002040">
    <property type="term" value="P:sprouting angiogenesis"/>
    <property type="evidence" value="ECO:0007669"/>
    <property type="project" value="Ensembl"/>
</dbReference>
<dbReference type="Gene3D" id="2.60.40.10">
    <property type="entry name" value="Immunoglobulins"/>
    <property type="match status" value="2"/>
</dbReference>
<keyword evidence="6 17" id="KW-0812">Transmembrane</keyword>
<dbReference type="InterPro" id="IPR003961">
    <property type="entry name" value="FN3_dom"/>
</dbReference>
<proteinExistence type="inferred from homology"/>
<dbReference type="InterPro" id="IPR013783">
    <property type="entry name" value="Ig-like_fold"/>
</dbReference>
<reference evidence="21" key="2">
    <citation type="submission" date="2025-08" db="UniProtKB">
        <authorList>
            <consortium name="Ensembl"/>
        </authorList>
    </citation>
    <scope>IDENTIFICATION</scope>
</reference>
<keyword evidence="12" id="KW-0564">Palmitate</keyword>
<keyword evidence="10" id="KW-0094">Blood coagulation</keyword>
<dbReference type="PANTHER" id="PTHR20859">
    <property type="entry name" value="INTERFERON/INTERLEUKIN RECEPTOR"/>
    <property type="match status" value="1"/>
</dbReference>
<keyword evidence="9 17" id="KW-1133">Transmembrane helix</keyword>
<dbReference type="Pfam" id="PF09294">
    <property type="entry name" value="Interfer-bind"/>
    <property type="match status" value="1"/>
</dbReference>
<keyword evidence="8 18" id="KW-0732">Signal</keyword>
<dbReference type="Pfam" id="PF01108">
    <property type="entry name" value="Tissue_fac"/>
    <property type="match status" value="1"/>
</dbReference>
<comment type="subcellular location">
    <subcellularLocation>
        <location evidence="2">Membrane</location>
        <topology evidence="2">Single-pass type I membrane protein</topology>
    </subcellularLocation>
</comment>
<feature type="chain" id="PRO_5017278189" description="Tissue factor" evidence="18">
    <location>
        <begin position="24"/>
        <end position="284"/>
    </location>
</feature>
<dbReference type="AlphaFoldDB" id="A0A3B4CVG7"/>
<feature type="domain" description="Fibronectin type-III" evidence="19">
    <location>
        <begin position="9"/>
        <end position="99"/>
    </location>
</feature>
<dbReference type="OrthoDB" id="8942372at2759"/>
<dbReference type="GO" id="GO:0004896">
    <property type="term" value="F:cytokine receptor activity"/>
    <property type="evidence" value="ECO:0007669"/>
    <property type="project" value="TreeGrafter"/>
</dbReference>
<dbReference type="STRING" id="42514.ENSPNAP00000016097"/>
<keyword evidence="15" id="KW-0449">Lipoprotein</keyword>
<keyword evidence="7" id="KW-0356">Hemostasis</keyword>
<name>A0A3B4CVG7_PYGNA</name>
<comment type="subunit">
    <text evidence="4">Interacts with HSPE; the interaction, inhibited by heparin, promotes the generation of activated factor X and activates coagulation in the presence of activated factor VII.</text>
</comment>
<dbReference type="Proteomes" id="UP001501920">
    <property type="component" value="Chromosome 3"/>
</dbReference>
<dbReference type="GeneID" id="108428966"/>
<comment type="similarity">
    <text evidence="3">Belongs to the tissue factor family.</text>
</comment>
<evidence type="ECO:0000313" key="21">
    <source>
        <dbReference type="Ensembl" id="ENSPNAP00000016097.1"/>
    </source>
</evidence>
<reference evidence="21 22" key="1">
    <citation type="submission" date="2020-10" db="EMBL/GenBank/DDBJ databases">
        <title>Pygocentrus nattereri (red-bellied piranha) genome, fPygNat1, primary haplotype.</title>
        <authorList>
            <person name="Myers G."/>
            <person name="Meyer A."/>
            <person name="Karagic N."/>
            <person name="Pippel M."/>
            <person name="Winkler S."/>
            <person name="Tracey A."/>
            <person name="Wood J."/>
            <person name="Formenti G."/>
            <person name="Howe K."/>
            <person name="Fedrigo O."/>
            <person name="Jarvis E.D."/>
        </authorList>
    </citation>
    <scope>NUCLEOTIDE SEQUENCE [LARGE SCALE GENOMIC DNA]</scope>
</reference>
<dbReference type="CTD" id="567257"/>
<evidence type="ECO:0000256" key="12">
    <source>
        <dbReference type="ARBA" id="ARBA00023139"/>
    </source>
</evidence>
<evidence type="ECO:0000256" key="5">
    <source>
        <dbReference type="ARBA" id="ARBA00018722"/>
    </source>
</evidence>
<evidence type="ECO:0000256" key="7">
    <source>
        <dbReference type="ARBA" id="ARBA00022696"/>
    </source>
</evidence>
<evidence type="ECO:0000256" key="17">
    <source>
        <dbReference type="SAM" id="Phobius"/>
    </source>
</evidence>
<evidence type="ECO:0000256" key="15">
    <source>
        <dbReference type="ARBA" id="ARBA00023288"/>
    </source>
</evidence>
<dbReference type="FunFam" id="2.60.40.10:FF:000899">
    <property type="entry name" value="Tissue factor"/>
    <property type="match status" value="1"/>
</dbReference>
<evidence type="ECO:0000256" key="1">
    <source>
        <dbReference type="ARBA" id="ARBA00002201"/>
    </source>
</evidence>
<evidence type="ECO:0000259" key="20">
    <source>
        <dbReference type="Pfam" id="PF09294"/>
    </source>
</evidence>
<evidence type="ECO:0000256" key="16">
    <source>
        <dbReference type="ARBA" id="ARBA00031171"/>
    </source>
</evidence>
<evidence type="ECO:0000256" key="18">
    <source>
        <dbReference type="SAM" id="SignalP"/>
    </source>
</evidence>
<evidence type="ECO:0000313" key="22">
    <source>
        <dbReference type="Proteomes" id="UP001501920"/>
    </source>
</evidence>
<keyword evidence="13" id="KW-1015">Disulfide bond</keyword>
<evidence type="ECO:0000256" key="2">
    <source>
        <dbReference type="ARBA" id="ARBA00004479"/>
    </source>
</evidence>
<organism evidence="21 22">
    <name type="scientific">Pygocentrus nattereri</name>
    <name type="common">Red-bellied piranha</name>
    <dbReference type="NCBI Taxonomy" id="42514"/>
    <lineage>
        <taxon>Eukaryota</taxon>
        <taxon>Metazoa</taxon>
        <taxon>Chordata</taxon>
        <taxon>Craniata</taxon>
        <taxon>Vertebrata</taxon>
        <taxon>Euteleostomi</taxon>
        <taxon>Actinopterygii</taxon>
        <taxon>Neopterygii</taxon>
        <taxon>Teleostei</taxon>
        <taxon>Ostariophysi</taxon>
        <taxon>Characiformes</taxon>
        <taxon>Characoidei</taxon>
        <taxon>Pygocentrus</taxon>
    </lineage>
</organism>
<sequence>MRTKLSGFLCVWAFFLTPDCVSGTFPKAQNVTWDSLNFKTLLTWSPKPVNYSYTVEFSKQGQNNERIPSCIRTSETECDLTSGLTDLKGRYTADVVSEPVRGVTSDLTEDPYTTSPFFIPYLDTVIGKPEFSIIVSDDQKKVTLYITDIPTAIFNEKKQRLTIRDIFKDELQYKISYRKAKSTGKKEKLSAGSEIELTDLEKGRSYCFNVQAYILSRSPGKQLGELSNVQCSPEEATSIFEEYSLTVIALAILAIIVIIAVVIAVIVLCWRLWQRAQRKGSDCL</sequence>
<dbReference type="OMA" id="PINYVYT"/>
<evidence type="ECO:0000256" key="14">
    <source>
        <dbReference type="ARBA" id="ARBA00023180"/>
    </source>
</evidence>
<comment type="function">
    <text evidence="1">Initiates blood coagulation by forming a complex with circulating factor VII or VIIa. The [TF:VIIa] complex activates factors IX or X by specific limited proteolysis. TF plays a role in normal hemostasis by initiating the cell-surface assembly and propagation of the coagulation protease cascade.</text>
</comment>
<dbReference type="Ensembl" id="ENSPNAT00000024519.2">
    <property type="protein sequence ID" value="ENSPNAP00000016097.1"/>
    <property type="gene ID" value="ENSPNAG00000022203.2"/>
</dbReference>
<dbReference type="GO" id="GO:0005886">
    <property type="term" value="C:plasma membrane"/>
    <property type="evidence" value="ECO:0007669"/>
    <property type="project" value="TreeGrafter"/>
</dbReference>
<dbReference type="GO" id="GO:0007596">
    <property type="term" value="P:blood coagulation"/>
    <property type="evidence" value="ECO:0007669"/>
    <property type="project" value="UniProtKB-KW"/>
</dbReference>
<dbReference type="GeneTree" id="ENSGT00390000012668"/>
<evidence type="ECO:0000256" key="13">
    <source>
        <dbReference type="ARBA" id="ARBA00023157"/>
    </source>
</evidence>
<dbReference type="SUPFAM" id="SSF49265">
    <property type="entry name" value="Fibronectin type III"/>
    <property type="match status" value="2"/>
</dbReference>
<keyword evidence="14" id="KW-0325">Glycoprotein</keyword>
<dbReference type="InterPro" id="IPR001187">
    <property type="entry name" value="Tissue_factor"/>
</dbReference>
<feature type="domain" description="Interferon/interleukin receptor" evidence="20">
    <location>
        <begin position="124"/>
        <end position="232"/>
    </location>
</feature>
<accession>A0A3B4CVG7</accession>
<dbReference type="PANTHER" id="PTHR20859:SF22">
    <property type="entry name" value="TISSUE FACTOR"/>
    <property type="match status" value="1"/>
</dbReference>
<evidence type="ECO:0000256" key="6">
    <source>
        <dbReference type="ARBA" id="ARBA00022692"/>
    </source>
</evidence>
<evidence type="ECO:0000256" key="3">
    <source>
        <dbReference type="ARBA" id="ARBA00009197"/>
    </source>
</evidence>
<feature type="signal peptide" evidence="18">
    <location>
        <begin position="1"/>
        <end position="23"/>
    </location>
</feature>
<evidence type="ECO:0000256" key="8">
    <source>
        <dbReference type="ARBA" id="ARBA00022729"/>
    </source>
</evidence>
<evidence type="ECO:0000256" key="9">
    <source>
        <dbReference type="ARBA" id="ARBA00022989"/>
    </source>
</evidence>
<dbReference type="PRINTS" id="PR00346">
    <property type="entry name" value="TISSUEFACTOR"/>
</dbReference>
<keyword evidence="11 17" id="KW-0472">Membrane</keyword>
<evidence type="ECO:0000259" key="19">
    <source>
        <dbReference type="Pfam" id="PF01108"/>
    </source>
</evidence>
<evidence type="ECO:0000256" key="4">
    <source>
        <dbReference type="ARBA" id="ARBA00011184"/>
    </source>
</evidence>
<protein>
    <recommendedName>
        <fullName evidence="5">Tissue factor</fullName>
    </recommendedName>
    <alternativeName>
        <fullName evidence="16">Coagulation factor III</fullName>
    </alternativeName>
</protein>
<reference evidence="21" key="3">
    <citation type="submission" date="2025-09" db="UniProtKB">
        <authorList>
            <consortium name="Ensembl"/>
        </authorList>
    </citation>
    <scope>IDENTIFICATION</scope>
</reference>
<dbReference type="InterPro" id="IPR050650">
    <property type="entry name" value="Type-II_Cytokine-TF_Rcpt"/>
</dbReference>
<dbReference type="InterPro" id="IPR015373">
    <property type="entry name" value="Interferon/interleukin_rcp_dom"/>
</dbReference>
<keyword evidence="22" id="KW-1185">Reference proteome</keyword>
<feature type="transmembrane region" description="Helical" evidence="17">
    <location>
        <begin position="243"/>
        <end position="270"/>
    </location>
</feature>
<dbReference type="InterPro" id="IPR036116">
    <property type="entry name" value="FN3_sf"/>
</dbReference>
<evidence type="ECO:0000256" key="11">
    <source>
        <dbReference type="ARBA" id="ARBA00023136"/>
    </source>
</evidence>